<comment type="caution">
    <text evidence="2">The sequence shown here is derived from an EMBL/GenBank/DDBJ whole genome shotgun (WGS) entry which is preliminary data.</text>
</comment>
<feature type="non-terminal residue" evidence="2">
    <location>
        <position position="131"/>
    </location>
</feature>
<name>A0ABS8V1Q4_DATST</name>
<protein>
    <recommendedName>
        <fullName evidence="1">F-box associated beta-propeller type 3 domain-containing protein</fullName>
    </recommendedName>
</protein>
<proteinExistence type="predicted"/>
<dbReference type="Proteomes" id="UP000823775">
    <property type="component" value="Unassembled WGS sequence"/>
</dbReference>
<evidence type="ECO:0000313" key="3">
    <source>
        <dbReference type="Proteomes" id="UP000823775"/>
    </source>
</evidence>
<dbReference type="Pfam" id="PF08268">
    <property type="entry name" value="FBA_3"/>
    <property type="match status" value="1"/>
</dbReference>
<organism evidence="2 3">
    <name type="scientific">Datura stramonium</name>
    <name type="common">Jimsonweed</name>
    <name type="synonym">Common thornapple</name>
    <dbReference type="NCBI Taxonomy" id="4076"/>
    <lineage>
        <taxon>Eukaryota</taxon>
        <taxon>Viridiplantae</taxon>
        <taxon>Streptophyta</taxon>
        <taxon>Embryophyta</taxon>
        <taxon>Tracheophyta</taxon>
        <taxon>Spermatophyta</taxon>
        <taxon>Magnoliopsida</taxon>
        <taxon>eudicotyledons</taxon>
        <taxon>Gunneridae</taxon>
        <taxon>Pentapetalae</taxon>
        <taxon>asterids</taxon>
        <taxon>lamiids</taxon>
        <taxon>Solanales</taxon>
        <taxon>Solanaceae</taxon>
        <taxon>Solanoideae</taxon>
        <taxon>Datureae</taxon>
        <taxon>Datura</taxon>
    </lineage>
</organism>
<sequence>MEESKLDYLMKNSSTSFLIEGSVNGLICLVNEAKELYQWNPTIRKYKKLPDFRTQSSGFIYGFGYDNIHDDYKVVQIYTISRRLRNFQEISVYSLKNDSWQMIDCPQNGARLISSGKFVNGKLHWDTIVGV</sequence>
<dbReference type="EMBL" id="JACEIK010003103">
    <property type="protein sequence ID" value="MCD9640327.1"/>
    <property type="molecule type" value="Genomic_DNA"/>
</dbReference>
<keyword evidence="3" id="KW-1185">Reference proteome</keyword>
<evidence type="ECO:0000313" key="2">
    <source>
        <dbReference type="EMBL" id="MCD9640327.1"/>
    </source>
</evidence>
<dbReference type="PANTHER" id="PTHR31672">
    <property type="entry name" value="BNACNNG10540D PROTEIN"/>
    <property type="match status" value="1"/>
</dbReference>
<reference evidence="2 3" key="1">
    <citation type="journal article" date="2021" name="BMC Genomics">
        <title>Datura genome reveals duplications of psychoactive alkaloid biosynthetic genes and high mutation rate following tissue culture.</title>
        <authorList>
            <person name="Rajewski A."/>
            <person name="Carter-House D."/>
            <person name="Stajich J."/>
            <person name="Litt A."/>
        </authorList>
    </citation>
    <scope>NUCLEOTIDE SEQUENCE [LARGE SCALE GENOMIC DNA]</scope>
    <source>
        <strain evidence="2">AR-01</strain>
    </source>
</reference>
<evidence type="ECO:0000259" key="1">
    <source>
        <dbReference type="Pfam" id="PF08268"/>
    </source>
</evidence>
<accession>A0ABS8V1Q4</accession>
<dbReference type="NCBIfam" id="TIGR01640">
    <property type="entry name" value="F_box_assoc_1"/>
    <property type="match status" value="1"/>
</dbReference>
<feature type="domain" description="F-box associated beta-propeller type 3" evidence="1">
    <location>
        <begin position="11"/>
        <end position="125"/>
    </location>
</feature>
<dbReference type="InterPro" id="IPR050796">
    <property type="entry name" value="SCF_F-box_component"/>
</dbReference>
<dbReference type="PANTHER" id="PTHR31672:SF13">
    <property type="entry name" value="F-BOX PROTEIN CPR30-LIKE"/>
    <property type="match status" value="1"/>
</dbReference>
<dbReference type="InterPro" id="IPR017451">
    <property type="entry name" value="F-box-assoc_interact_dom"/>
</dbReference>
<gene>
    <name evidence="2" type="ORF">HAX54_025603</name>
</gene>
<dbReference type="InterPro" id="IPR013187">
    <property type="entry name" value="F-box-assoc_dom_typ3"/>
</dbReference>